<dbReference type="Pfam" id="PF12443">
    <property type="entry name" value="AKNA"/>
    <property type="match status" value="1"/>
</dbReference>
<feature type="region of interest" description="Disordered" evidence="1">
    <location>
        <begin position="186"/>
        <end position="208"/>
    </location>
</feature>
<gene>
    <name evidence="3" type="ORF">EI555_009900</name>
</gene>
<evidence type="ECO:0000313" key="3">
    <source>
        <dbReference type="EMBL" id="TKC46962.1"/>
    </source>
</evidence>
<feature type="domain" description="AKNA" evidence="2">
    <location>
        <begin position="207"/>
        <end position="296"/>
    </location>
</feature>
<feature type="region of interest" description="Disordered" evidence="1">
    <location>
        <begin position="364"/>
        <end position="391"/>
    </location>
</feature>
<feature type="non-terminal residue" evidence="3">
    <location>
        <position position="1"/>
    </location>
</feature>
<dbReference type="InterPro" id="IPR052655">
    <property type="entry name" value="AKNA_Centrosome-Trans_reg"/>
</dbReference>
<comment type="caution">
    <text evidence="3">The sequence shown here is derived from an EMBL/GenBank/DDBJ whole genome shotgun (WGS) entry which is preliminary data.</text>
</comment>
<sequence length="620" mass="69722">QTFLIFYSIIFAKRNSQKVKALIVKLSQRSLMLTVLTELLLKILFCSMLRILDQQSKPKNSLTNSTPKAMVKTAISPEENTSDLEDPVAAGESNHQENSNFSTKIKSPGDKEKSCQGQTPQKQQAEKASSGNRFKYGQGQVHYWFSDSSKVAPKNNIIDKPLTTDKQASFSPKLRDKSAIVQDISESMSRSNGVEKQEQKWKTPETSQQIEMEPMVHIHQEHLAGIESETSLSKMPLTSQKDPSSTSSYTFHTISQGKQMCQKLKEQTDQLKTKVQEFSKSIAQDSPYHLQDRRLEFLANKEKHLTLKQQVHKHESPAVDEFGPERKVEGEIFTLEMLLEDFKEKVNKGKYTSAVSLPVSSQINLDDLSSTSSPSSNEEEPNNASGRQDSAETTGASCAFCHRVLEWRQKMEKKGHRGINRGRFPVAIQDKARHPDSVLGSDTGLSCYSASGTGLQSNKCENCSTKIHNSQRVCGKALSKEFHYIFNTPGQNFFNHSKRSAFAQLRYLNENKNSSPSHSKPKWICFQNANSKSSHDECELIPGDSDLATPSPHSHSCRISESTFSSNFTGIEETESEILNSSLDHALRTATILKQTTDQMIRTIAEDLAKVERWRNRLKY</sequence>
<feature type="region of interest" description="Disordered" evidence="1">
    <location>
        <begin position="77"/>
        <end position="131"/>
    </location>
</feature>
<dbReference type="PANTHER" id="PTHR21510:SF16">
    <property type="entry name" value="PROTEIN AKNAD1"/>
    <property type="match status" value="1"/>
</dbReference>
<dbReference type="PANTHER" id="PTHR21510">
    <property type="entry name" value="AKNA DOMAIN-CONTAINING PROTEIN"/>
    <property type="match status" value="1"/>
</dbReference>
<dbReference type="Proteomes" id="UP000308365">
    <property type="component" value="Unassembled WGS sequence"/>
</dbReference>
<protein>
    <recommendedName>
        <fullName evidence="2">AKNA domain-containing protein</fullName>
    </recommendedName>
</protein>
<evidence type="ECO:0000313" key="4">
    <source>
        <dbReference type="Proteomes" id="UP000308365"/>
    </source>
</evidence>
<feature type="compositionally biased region" description="Polar residues" evidence="1">
    <location>
        <begin position="115"/>
        <end position="131"/>
    </location>
</feature>
<feature type="compositionally biased region" description="Polar residues" evidence="1">
    <location>
        <begin position="96"/>
        <end position="105"/>
    </location>
</feature>
<dbReference type="InterPro" id="IPR022150">
    <property type="entry name" value="AKNA_dom"/>
</dbReference>
<evidence type="ECO:0000259" key="2">
    <source>
        <dbReference type="Pfam" id="PF12443"/>
    </source>
</evidence>
<evidence type="ECO:0000256" key="1">
    <source>
        <dbReference type="SAM" id="MobiDB-lite"/>
    </source>
</evidence>
<reference evidence="4" key="1">
    <citation type="journal article" date="2019" name="IScience">
        <title>Narwhal Genome Reveals Long-Term Low Genetic Diversity despite Current Large Abundance Size.</title>
        <authorList>
            <person name="Westbury M.V."/>
            <person name="Petersen B."/>
            <person name="Garde E."/>
            <person name="Heide-Jorgensen M.P."/>
            <person name="Lorenzen E.D."/>
        </authorList>
    </citation>
    <scope>NUCLEOTIDE SEQUENCE [LARGE SCALE GENOMIC DNA]</scope>
</reference>
<dbReference type="AlphaFoldDB" id="A0A4U1FBD7"/>
<proteinExistence type="predicted"/>
<name>A0A4U1FBD7_MONMO</name>
<feature type="compositionally biased region" description="Basic and acidic residues" evidence="1">
    <location>
        <begin position="193"/>
        <end position="203"/>
    </location>
</feature>
<accession>A0A4U1FBD7</accession>
<organism evidence="3 4">
    <name type="scientific">Monodon monoceros</name>
    <name type="common">Narwhal</name>
    <name type="synonym">Ceratodon monodon</name>
    <dbReference type="NCBI Taxonomy" id="40151"/>
    <lineage>
        <taxon>Eukaryota</taxon>
        <taxon>Metazoa</taxon>
        <taxon>Chordata</taxon>
        <taxon>Craniata</taxon>
        <taxon>Vertebrata</taxon>
        <taxon>Euteleostomi</taxon>
        <taxon>Mammalia</taxon>
        <taxon>Eutheria</taxon>
        <taxon>Laurasiatheria</taxon>
        <taxon>Artiodactyla</taxon>
        <taxon>Whippomorpha</taxon>
        <taxon>Cetacea</taxon>
        <taxon>Odontoceti</taxon>
        <taxon>Monodontidae</taxon>
        <taxon>Monodon</taxon>
    </lineage>
</organism>
<dbReference type="EMBL" id="RWIC01000235">
    <property type="protein sequence ID" value="TKC46962.1"/>
    <property type="molecule type" value="Genomic_DNA"/>
</dbReference>